<organism evidence="2 3">
    <name type="scientific">Brassica cretica</name>
    <name type="common">Mustard</name>
    <dbReference type="NCBI Taxonomy" id="69181"/>
    <lineage>
        <taxon>Eukaryota</taxon>
        <taxon>Viridiplantae</taxon>
        <taxon>Streptophyta</taxon>
        <taxon>Embryophyta</taxon>
        <taxon>Tracheophyta</taxon>
        <taxon>Spermatophyta</taxon>
        <taxon>Magnoliopsida</taxon>
        <taxon>eudicotyledons</taxon>
        <taxon>Gunneridae</taxon>
        <taxon>Pentapetalae</taxon>
        <taxon>rosids</taxon>
        <taxon>malvids</taxon>
        <taxon>Brassicales</taxon>
        <taxon>Brassicaceae</taxon>
        <taxon>Brassiceae</taxon>
        <taxon>Brassica</taxon>
    </lineage>
</organism>
<evidence type="ECO:0008006" key="4">
    <source>
        <dbReference type="Google" id="ProtNLM"/>
    </source>
</evidence>
<protein>
    <recommendedName>
        <fullName evidence="4">Ubiquitin-like domain-containing protein</fullName>
    </recommendedName>
</protein>
<evidence type="ECO:0000313" key="3">
    <source>
        <dbReference type="Proteomes" id="UP000266723"/>
    </source>
</evidence>
<keyword evidence="1" id="KW-0472">Membrane</keyword>
<dbReference type="PANTHER" id="PTHR36396">
    <property type="entry name" value="MALTASE-GLUCOAMYLASE, INTESTINAL PROTEIN"/>
    <property type="match status" value="1"/>
</dbReference>
<keyword evidence="3" id="KW-1185">Reference proteome</keyword>
<dbReference type="EMBL" id="QGKV02000649">
    <property type="protein sequence ID" value="KAF3580957.1"/>
    <property type="molecule type" value="Genomic_DNA"/>
</dbReference>
<reference evidence="2 3" key="1">
    <citation type="journal article" date="2020" name="BMC Genomics">
        <title>Intraspecific diversification of the crop wild relative Brassica cretica Lam. using demographic model selection.</title>
        <authorList>
            <person name="Kioukis A."/>
            <person name="Michalopoulou V.A."/>
            <person name="Briers L."/>
            <person name="Pirintsos S."/>
            <person name="Studholme D.J."/>
            <person name="Pavlidis P."/>
            <person name="Sarris P.F."/>
        </authorList>
    </citation>
    <scope>NUCLEOTIDE SEQUENCE [LARGE SCALE GENOMIC DNA]</scope>
    <source>
        <strain evidence="3">cv. PFS-1207/04</strain>
    </source>
</reference>
<name>A0ABQ7DSG3_BRACR</name>
<sequence>MSMAEDTSPPPFVEVFCEISGKEYRFTAGTKAEFAVSVINRKLGSSKSKSKALYIEASKEGEEPISFGDGASLVSYGHGWMLKTVIADSDLPGNFRFQKHVSALCLQIASQTELLLIIVLYLLMQELIKRALFRDSFLLCYQRSCLGSKDSKPAKAMKAEFEGDQSLKYIGRIMFAFVLMFILGGLFTVALENLPRLILLFTNPSM</sequence>
<feature type="transmembrane region" description="Helical" evidence="1">
    <location>
        <begin position="173"/>
        <end position="191"/>
    </location>
</feature>
<accession>A0ABQ7DSG3</accession>
<feature type="transmembrane region" description="Helical" evidence="1">
    <location>
        <begin position="101"/>
        <end position="124"/>
    </location>
</feature>
<comment type="caution">
    <text evidence="2">The sequence shown here is derived from an EMBL/GenBank/DDBJ whole genome shotgun (WGS) entry which is preliminary data.</text>
</comment>
<dbReference type="PANTHER" id="PTHR36396:SF1">
    <property type="entry name" value="MALTASE-GLUCOAMYLASE, INTESTINAL PROTEIN"/>
    <property type="match status" value="1"/>
</dbReference>
<gene>
    <name evidence="2" type="ORF">DY000_02033388</name>
</gene>
<dbReference type="Proteomes" id="UP000266723">
    <property type="component" value="Unassembled WGS sequence"/>
</dbReference>
<keyword evidence="1" id="KW-0812">Transmembrane</keyword>
<evidence type="ECO:0000313" key="2">
    <source>
        <dbReference type="EMBL" id="KAF3580957.1"/>
    </source>
</evidence>
<keyword evidence="1" id="KW-1133">Transmembrane helix</keyword>
<proteinExistence type="predicted"/>
<evidence type="ECO:0000256" key="1">
    <source>
        <dbReference type="SAM" id="Phobius"/>
    </source>
</evidence>